<comment type="subcellular location">
    <subcellularLocation>
        <location evidence="1">Membrane</location>
    </subcellularLocation>
</comment>
<dbReference type="SMART" id="SM00304">
    <property type="entry name" value="HAMP"/>
    <property type="match status" value="1"/>
</dbReference>
<comment type="caution">
    <text evidence="9">The sequence shown here is derived from an EMBL/GenBank/DDBJ whole genome shotgun (WGS) entry which is preliminary data.</text>
</comment>
<dbReference type="InterPro" id="IPR010910">
    <property type="entry name" value="Nitrate/nitrite_sensing_bac"/>
</dbReference>
<feature type="transmembrane region" description="Helical" evidence="5">
    <location>
        <begin position="311"/>
        <end position="331"/>
    </location>
</feature>
<evidence type="ECO:0000256" key="2">
    <source>
        <dbReference type="ARBA" id="ARBA00023224"/>
    </source>
</evidence>
<keyword evidence="10" id="KW-1185">Reference proteome</keyword>
<dbReference type="RefSeq" id="WP_133039166.1">
    <property type="nucleotide sequence ID" value="NZ_SLWF01000015.1"/>
</dbReference>
<dbReference type="EMBL" id="SLWF01000015">
    <property type="protein sequence ID" value="TCN83316.1"/>
    <property type="molecule type" value="Genomic_DNA"/>
</dbReference>
<dbReference type="Proteomes" id="UP000294832">
    <property type="component" value="Unassembled WGS sequence"/>
</dbReference>
<feature type="transmembrane region" description="Helical" evidence="5">
    <location>
        <begin position="15"/>
        <end position="38"/>
    </location>
</feature>
<comment type="similarity">
    <text evidence="3">Belongs to the methyl-accepting chemotaxis (MCP) protein family.</text>
</comment>
<dbReference type="InterPro" id="IPR013587">
    <property type="entry name" value="Nitrate/nitrite_sensing"/>
</dbReference>
<evidence type="ECO:0000259" key="6">
    <source>
        <dbReference type="PROSITE" id="PS50111"/>
    </source>
</evidence>
<dbReference type="GO" id="GO:0006935">
    <property type="term" value="P:chemotaxis"/>
    <property type="evidence" value="ECO:0007669"/>
    <property type="project" value="InterPro"/>
</dbReference>
<dbReference type="PRINTS" id="PR00260">
    <property type="entry name" value="CHEMTRNSDUCR"/>
</dbReference>
<dbReference type="AlphaFoldDB" id="A0A4R2F838"/>
<dbReference type="PROSITE" id="PS50111">
    <property type="entry name" value="CHEMOTAXIS_TRANSDUC_2"/>
    <property type="match status" value="1"/>
</dbReference>
<dbReference type="InterPro" id="IPR004090">
    <property type="entry name" value="Chemotax_Me-accpt_rcpt"/>
</dbReference>
<evidence type="ECO:0000313" key="10">
    <source>
        <dbReference type="Proteomes" id="UP000294832"/>
    </source>
</evidence>
<accession>A0A4R2F838</accession>
<feature type="domain" description="Methyl-accepting transducer" evidence="6">
    <location>
        <begin position="391"/>
        <end position="627"/>
    </location>
</feature>
<dbReference type="InterPro" id="IPR004089">
    <property type="entry name" value="MCPsignal_dom"/>
</dbReference>
<evidence type="ECO:0000256" key="3">
    <source>
        <dbReference type="ARBA" id="ARBA00029447"/>
    </source>
</evidence>
<dbReference type="PANTHER" id="PTHR32089:SF120">
    <property type="entry name" value="METHYL-ACCEPTING CHEMOTAXIS PROTEIN TLPQ"/>
    <property type="match status" value="1"/>
</dbReference>
<sequence length="664" mass="72875">MSWQWIGNLPLRFKFLLVIVPSYLFAIIFGCVLVFQFLSQANSASQVIALSELAKVNSNLVHELQKERGMSAGFIGASGKAFADKLPEQQQSTDKALQAFRTFISSHELPASFADDLNEVNSQLSKLQTIRSQVSALTISVADEVAYYTHLNELLLSIVDDTVKAGSDKAIAVNAAAFSAYLQMKERAGIERAILSSTFGQQGFKDRVYTRFVTLVAEQGSFQQRFMALTNSAMLARYKTLLQQPAIAEVERYRTVAFNQQAAEIAKESPEAWFAASTKRIELMHDFEITLSDNLISETNLLHRQLLTQSWLLGSAMLSGVLLAGLLSLLVQRFISRGLHKIHLGMTTARKEFDLCQRIELYSTDELGSVAAAFNEMMTDFERIITNVRASSKTLLHVVDTLKAHSLQINNDVAVGSSETEQVASAMTEMSSTVQEIANNAVQVSDASRLASQEAQKGNDEVMKTADAMAELAQEIEVAATAFRQLDGDIHGIVNVLEVINGIAEQTNLLALNAAIEAARAGDMGRGFAVVADEVRNLAQRSQSSTEDIRNMIERLKIGAVKALEAISNGQSMANNSVTEAKQAGLELHKIVSHVALIESMNEQIAAATHQQSVVAEEVNRNAMKISDIYRNTQQIATEFQELNVLLVKEADKMGKEVSRFKVS</sequence>
<feature type="domain" description="NIT" evidence="8">
    <location>
        <begin position="55"/>
        <end position="302"/>
    </location>
</feature>
<protein>
    <submittedName>
        <fullName evidence="9">Methyl-accepting chemotaxis sensory transducer</fullName>
    </submittedName>
</protein>
<dbReference type="CDD" id="cd11386">
    <property type="entry name" value="MCP_signal"/>
    <property type="match status" value="1"/>
</dbReference>
<dbReference type="InterPro" id="IPR003660">
    <property type="entry name" value="HAMP_dom"/>
</dbReference>
<dbReference type="SMART" id="SM00283">
    <property type="entry name" value="MA"/>
    <property type="match status" value="1"/>
</dbReference>
<keyword evidence="2 4" id="KW-0807">Transducer</keyword>
<keyword evidence="5" id="KW-0812">Transmembrane</keyword>
<feature type="domain" description="HAMP" evidence="7">
    <location>
        <begin position="333"/>
        <end position="386"/>
    </location>
</feature>
<reference evidence="9 10" key="1">
    <citation type="submission" date="2019-03" db="EMBL/GenBank/DDBJ databases">
        <title>Freshwater and sediment microbial communities from various areas in North America, analyzing microbe dynamics in response to fracking.</title>
        <authorList>
            <person name="Lamendella R."/>
        </authorList>
    </citation>
    <scope>NUCLEOTIDE SEQUENCE [LARGE SCALE GENOMIC DNA]</scope>
    <source>
        <strain evidence="9 10">74A</strain>
    </source>
</reference>
<dbReference type="PANTHER" id="PTHR32089">
    <property type="entry name" value="METHYL-ACCEPTING CHEMOTAXIS PROTEIN MCPB"/>
    <property type="match status" value="1"/>
</dbReference>
<dbReference type="SUPFAM" id="SSF58104">
    <property type="entry name" value="Methyl-accepting chemotaxis protein (MCP) signaling domain"/>
    <property type="match status" value="1"/>
</dbReference>
<dbReference type="Gene3D" id="1.10.287.950">
    <property type="entry name" value="Methyl-accepting chemotaxis protein"/>
    <property type="match status" value="1"/>
</dbReference>
<dbReference type="GO" id="GO:0007165">
    <property type="term" value="P:signal transduction"/>
    <property type="evidence" value="ECO:0007669"/>
    <property type="project" value="UniProtKB-KW"/>
</dbReference>
<dbReference type="CDD" id="cd06225">
    <property type="entry name" value="HAMP"/>
    <property type="match status" value="1"/>
</dbReference>
<dbReference type="FunFam" id="1.10.287.950:FF:000001">
    <property type="entry name" value="Methyl-accepting chemotaxis sensory transducer"/>
    <property type="match status" value="1"/>
</dbReference>
<dbReference type="GO" id="GO:0004888">
    <property type="term" value="F:transmembrane signaling receptor activity"/>
    <property type="evidence" value="ECO:0007669"/>
    <property type="project" value="InterPro"/>
</dbReference>
<keyword evidence="5" id="KW-1133">Transmembrane helix</keyword>
<evidence type="ECO:0000256" key="1">
    <source>
        <dbReference type="ARBA" id="ARBA00004370"/>
    </source>
</evidence>
<evidence type="ECO:0000259" key="8">
    <source>
        <dbReference type="PROSITE" id="PS50906"/>
    </source>
</evidence>
<dbReference type="Pfam" id="PF00015">
    <property type="entry name" value="MCPsignal"/>
    <property type="match status" value="1"/>
</dbReference>
<evidence type="ECO:0000256" key="4">
    <source>
        <dbReference type="PROSITE-ProRule" id="PRU00284"/>
    </source>
</evidence>
<dbReference type="Pfam" id="PF08376">
    <property type="entry name" value="NIT"/>
    <property type="match status" value="1"/>
</dbReference>
<dbReference type="OrthoDB" id="2489132at2"/>
<proteinExistence type="inferred from homology"/>
<dbReference type="Pfam" id="PF00672">
    <property type="entry name" value="HAMP"/>
    <property type="match status" value="1"/>
</dbReference>
<keyword evidence="5" id="KW-0472">Membrane</keyword>
<organism evidence="9 10">
    <name type="scientific">Shewanella fodinae</name>
    <dbReference type="NCBI Taxonomy" id="552357"/>
    <lineage>
        <taxon>Bacteria</taxon>
        <taxon>Pseudomonadati</taxon>
        <taxon>Pseudomonadota</taxon>
        <taxon>Gammaproteobacteria</taxon>
        <taxon>Alteromonadales</taxon>
        <taxon>Shewanellaceae</taxon>
        <taxon>Shewanella</taxon>
    </lineage>
</organism>
<dbReference type="GO" id="GO:0016020">
    <property type="term" value="C:membrane"/>
    <property type="evidence" value="ECO:0007669"/>
    <property type="project" value="UniProtKB-SubCell"/>
</dbReference>
<dbReference type="PROSITE" id="PS50885">
    <property type="entry name" value="HAMP"/>
    <property type="match status" value="1"/>
</dbReference>
<evidence type="ECO:0000259" key="7">
    <source>
        <dbReference type="PROSITE" id="PS50885"/>
    </source>
</evidence>
<gene>
    <name evidence="9" type="ORF">EDC91_11522</name>
</gene>
<name>A0A4R2F838_9GAMM</name>
<evidence type="ECO:0000256" key="5">
    <source>
        <dbReference type="SAM" id="Phobius"/>
    </source>
</evidence>
<evidence type="ECO:0000313" key="9">
    <source>
        <dbReference type="EMBL" id="TCN83316.1"/>
    </source>
</evidence>
<dbReference type="PROSITE" id="PS50906">
    <property type="entry name" value="NIT"/>
    <property type="match status" value="1"/>
</dbReference>